<evidence type="ECO:0000256" key="1">
    <source>
        <dbReference type="SAM" id="MobiDB-lite"/>
    </source>
</evidence>
<gene>
    <name evidence="2" type="ORF">CEV34_3177</name>
</gene>
<reference evidence="2 3" key="1">
    <citation type="submission" date="2017-07" db="EMBL/GenBank/DDBJ databases">
        <title>Phylogenetic study on the rhizospheric bacterium Ochrobactrum sp. A44.</title>
        <authorList>
            <person name="Krzyzanowska D.M."/>
            <person name="Ossowicki A."/>
            <person name="Rajewska M."/>
            <person name="Maciag T."/>
            <person name="Kaczynski Z."/>
            <person name="Czerwicka M."/>
            <person name="Jafra S."/>
        </authorList>
    </citation>
    <scope>NUCLEOTIDE SEQUENCE [LARGE SCALE GENOMIC DNA]</scope>
    <source>
        <strain evidence="2 3">CCUG 30717</strain>
    </source>
</reference>
<proteinExistence type="predicted"/>
<dbReference type="AlphaFoldDB" id="A0A256GAA2"/>
<keyword evidence="3" id="KW-1185">Reference proteome</keyword>
<evidence type="ECO:0000313" key="3">
    <source>
        <dbReference type="Proteomes" id="UP000216188"/>
    </source>
</evidence>
<dbReference type="Proteomes" id="UP000216188">
    <property type="component" value="Unassembled WGS sequence"/>
</dbReference>
<feature type="region of interest" description="Disordered" evidence="1">
    <location>
        <begin position="51"/>
        <end position="70"/>
    </location>
</feature>
<sequence>MFHFTAEGSRLFHLNDPDQALIGVLPRTDAPGPEPTRPACPVYTRARAISSANPPHVMGDMSLKSRKTGQ</sequence>
<organism evidence="2 3">
    <name type="scientific">Brucella pseudogrignonensis</name>
    <dbReference type="NCBI Taxonomy" id="419475"/>
    <lineage>
        <taxon>Bacteria</taxon>
        <taxon>Pseudomonadati</taxon>
        <taxon>Pseudomonadota</taxon>
        <taxon>Alphaproteobacteria</taxon>
        <taxon>Hyphomicrobiales</taxon>
        <taxon>Brucellaceae</taxon>
        <taxon>Brucella/Ochrobactrum group</taxon>
        <taxon>Brucella</taxon>
    </lineage>
</organism>
<protein>
    <submittedName>
        <fullName evidence="2">Uncharacterized protein</fullName>
    </submittedName>
</protein>
<name>A0A256GAA2_9HYPH</name>
<comment type="caution">
    <text evidence="2">The sequence shown here is derived from an EMBL/GenBank/DDBJ whole genome shotgun (WGS) entry which is preliminary data.</text>
</comment>
<dbReference type="EMBL" id="NNRM01000036">
    <property type="protein sequence ID" value="OYR24055.1"/>
    <property type="molecule type" value="Genomic_DNA"/>
</dbReference>
<evidence type="ECO:0000313" key="2">
    <source>
        <dbReference type="EMBL" id="OYR24055.1"/>
    </source>
</evidence>
<accession>A0A256GAA2</accession>